<protein>
    <recommendedName>
        <fullName evidence="1">Beta-lactamase</fullName>
    </recommendedName>
</protein>
<reference evidence="5 6" key="1">
    <citation type="submission" date="2020-11" db="EMBL/GenBank/DDBJ databases">
        <title>Pseudonocardia abyssalis sp. nov. and Pseudonocardia oceani sp. nov., description and phylogenomic analysis of two novel actinomycetes isolated from the deep Southern Ocean.</title>
        <authorList>
            <person name="Parra J."/>
        </authorList>
    </citation>
    <scope>NUCLEOTIDE SEQUENCE [LARGE SCALE GENOMIC DNA]</scope>
    <source>
        <strain evidence="5 6">KRD-168</strain>
    </source>
</reference>
<accession>A0ABS6USH9</accession>
<dbReference type="PANTHER" id="PTHR35333:SF3">
    <property type="entry name" value="BETA-LACTAMASE-TYPE TRANSPEPTIDASE FOLD CONTAINING PROTEIN"/>
    <property type="match status" value="1"/>
</dbReference>
<dbReference type="PROSITE" id="PS51257">
    <property type="entry name" value="PROKAR_LIPOPROTEIN"/>
    <property type="match status" value="1"/>
</dbReference>
<dbReference type="EMBL" id="JADQDK010000001">
    <property type="protein sequence ID" value="MBW0135226.1"/>
    <property type="molecule type" value="Genomic_DNA"/>
</dbReference>
<organism evidence="5 6">
    <name type="scientific">Pseudonocardia abyssalis</name>
    <dbReference type="NCBI Taxonomy" id="2792008"/>
    <lineage>
        <taxon>Bacteria</taxon>
        <taxon>Bacillati</taxon>
        <taxon>Actinomycetota</taxon>
        <taxon>Actinomycetes</taxon>
        <taxon>Pseudonocardiales</taxon>
        <taxon>Pseudonocardiaceae</taxon>
        <taxon>Pseudonocardia</taxon>
    </lineage>
</organism>
<feature type="region of interest" description="Disordered" evidence="2">
    <location>
        <begin position="229"/>
        <end position="253"/>
    </location>
</feature>
<evidence type="ECO:0000313" key="6">
    <source>
        <dbReference type="Proteomes" id="UP000694287"/>
    </source>
</evidence>
<dbReference type="Pfam" id="PF13354">
    <property type="entry name" value="Beta-lactamase2"/>
    <property type="match status" value="1"/>
</dbReference>
<feature type="chain" id="PRO_5046347598" description="Beta-lactamase" evidence="3">
    <location>
        <begin position="30"/>
        <end position="391"/>
    </location>
</feature>
<comment type="caution">
    <text evidence="5">The sequence shown here is derived from an EMBL/GenBank/DDBJ whole genome shotgun (WGS) entry which is preliminary data.</text>
</comment>
<evidence type="ECO:0000256" key="3">
    <source>
        <dbReference type="SAM" id="SignalP"/>
    </source>
</evidence>
<dbReference type="InterPro" id="IPR006311">
    <property type="entry name" value="TAT_signal"/>
</dbReference>
<feature type="signal peptide" evidence="3">
    <location>
        <begin position="1"/>
        <end position="29"/>
    </location>
</feature>
<gene>
    <name evidence="5" type="ORF">I4I81_13315</name>
</gene>
<evidence type="ECO:0000256" key="1">
    <source>
        <dbReference type="ARBA" id="ARBA00018879"/>
    </source>
</evidence>
<name>A0ABS6USH9_9PSEU</name>
<evidence type="ECO:0000259" key="4">
    <source>
        <dbReference type="Pfam" id="PF13354"/>
    </source>
</evidence>
<dbReference type="GO" id="GO:0016787">
    <property type="term" value="F:hydrolase activity"/>
    <property type="evidence" value="ECO:0007669"/>
    <property type="project" value="UniProtKB-KW"/>
</dbReference>
<keyword evidence="3" id="KW-0732">Signal</keyword>
<dbReference type="Proteomes" id="UP000694287">
    <property type="component" value="Unassembled WGS sequence"/>
</dbReference>
<proteinExistence type="predicted"/>
<dbReference type="InterPro" id="IPR045155">
    <property type="entry name" value="Beta-lactam_cat"/>
</dbReference>
<sequence>MTLTRRRLLGGTALLAVAAACGSPAPAPAPAPAAGPIDGPDALVDWIAAHPEHASVLADDGRGVAFAHLADRPRPIASSVKVAHLVAYAQAVEAGRIDPAGPVAVADWERWYLPGSDGDAHPQALAALGAPVTVTWDDVVASMIDYSDNAAADLVLATLGADALTAAAQAGGWDGLDVPHIVGEGLWVLQPDPAADRRSRAAELGRAYADGDPAARALGAVYGGGPLPGGGGPLPGGGGPLPGGGGPLPGGGGAVAAPVPEDTWNAVVGLWDGAWAGSATQLAALHRAVATDALGPVASGIARGHLERAVADRLPPGVLGLGQKGGGLPGILSHAATIRRDDGTVGVSVLTLSGLPQQAYQEINASGALLLGQQVLVDDALRDRLAAALPQ</sequence>
<dbReference type="PANTHER" id="PTHR35333">
    <property type="entry name" value="BETA-LACTAMASE"/>
    <property type="match status" value="1"/>
</dbReference>
<dbReference type="PROSITE" id="PS51318">
    <property type="entry name" value="TAT"/>
    <property type="match status" value="1"/>
</dbReference>
<feature type="domain" description="Beta-lactamase class A catalytic" evidence="4">
    <location>
        <begin position="59"/>
        <end position="175"/>
    </location>
</feature>
<evidence type="ECO:0000256" key="2">
    <source>
        <dbReference type="SAM" id="MobiDB-lite"/>
    </source>
</evidence>
<dbReference type="RefSeq" id="WP_218616068.1">
    <property type="nucleotide sequence ID" value="NZ_JADQDK010000001.1"/>
</dbReference>
<evidence type="ECO:0000313" key="5">
    <source>
        <dbReference type="EMBL" id="MBW0135226.1"/>
    </source>
</evidence>
<keyword evidence="6" id="KW-1185">Reference proteome</keyword>
<keyword evidence="5" id="KW-0378">Hydrolase</keyword>
<dbReference type="InterPro" id="IPR000871">
    <property type="entry name" value="Beta-lactam_class-A"/>
</dbReference>